<reference evidence="1" key="1">
    <citation type="submission" date="2014-11" db="EMBL/GenBank/DDBJ databases">
        <authorList>
            <person name="Otto D Thomas"/>
            <person name="Naeem Raeece"/>
        </authorList>
    </citation>
    <scope>NUCLEOTIDE SEQUENCE</scope>
</reference>
<accession>A0A0G4HGZ2</accession>
<protein>
    <submittedName>
        <fullName evidence="1">Uncharacterized protein</fullName>
    </submittedName>
</protein>
<dbReference type="VEuPathDB" id="CryptoDB:Cvel_27496"/>
<dbReference type="EMBL" id="CDMZ01002671">
    <property type="protein sequence ID" value="CEM43377.1"/>
    <property type="molecule type" value="Genomic_DNA"/>
</dbReference>
<sequence length="156" mass="16270">MGSMADFCQSVFVCGCVDGLMGSMADFCQTLFVCGGVDGLMGSMADFCQTLFVCGCVDGLMGSIADFCHTCRIVWLVLRIETEHVTNAEEFRGVLFVPDDPVARSPDALSPLGLTTTEAFGHPVLPSDAASGVPSGASSVLPVTPMNFSPSLDDNG</sequence>
<name>A0A0G4HGZ2_9ALVE</name>
<dbReference type="AlphaFoldDB" id="A0A0G4HGZ2"/>
<evidence type="ECO:0000313" key="1">
    <source>
        <dbReference type="EMBL" id="CEM43377.1"/>
    </source>
</evidence>
<proteinExistence type="predicted"/>
<gene>
    <name evidence="1" type="ORF">Cvel_27496</name>
</gene>
<organism evidence="1">
    <name type="scientific">Chromera velia CCMP2878</name>
    <dbReference type="NCBI Taxonomy" id="1169474"/>
    <lineage>
        <taxon>Eukaryota</taxon>
        <taxon>Sar</taxon>
        <taxon>Alveolata</taxon>
        <taxon>Colpodellida</taxon>
        <taxon>Chromeraceae</taxon>
        <taxon>Chromera</taxon>
    </lineage>
</organism>